<dbReference type="PANTHER" id="PTHR45008">
    <property type="entry name" value="PTS SYSTEM GLUCOSE-SPECIFIC EIIA COMPONENT"/>
    <property type="match status" value="1"/>
</dbReference>
<keyword evidence="6" id="KW-0418">Kinase</keyword>
<name>A0ABT4BR91_9FIRM</name>
<feature type="domain" description="PTS EIIA type-1" evidence="7">
    <location>
        <begin position="1"/>
        <end position="54"/>
    </location>
</feature>
<evidence type="ECO:0000313" key="9">
    <source>
        <dbReference type="Proteomes" id="UP001082703"/>
    </source>
</evidence>
<dbReference type="InterPro" id="IPR050890">
    <property type="entry name" value="PTS_EIIA_component"/>
</dbReference>
<evidence type="ECO:0000313" key="8">
    <source>
        <dbReference type="EMBL" id="MCY1713403.1"/>
    </source>
</evidence>
<evidence type="ECO:0000256" key="2">
    <source>
        <dbReference type="ARBA" id="ARBA00022448"/>
    </source>
</evidence>
<keyword evidence="9" id="KW-1185">Reference proteome</keyword>
<keyword evidence="4" id="KW-0808">Transferase</keyword>
<dbReference type="Gene3D" id="2.70.70.10">
    <property type="entry name" value="Glucose Permease (Domain IIA)"/>
    <property type="match status" value="1"/>
</dbReference>
<dbReference type="PROSITE" id="PS51093">
    <property type="entry name" value="PTS_EIIA_TYPE_1"/>
    <property type="match status" value="1"/>
</dbReference>
<dbReference type="Pfam" id="PF00358">
    <property type="entry name" value="PTS_EIIA_1"/>
    <property type="match status" value="1"/>
</dbReference>
<keyword evidence="5" id="KW-0598">Phosphotransferase system</keyword>
<dbReference type="InterPro" id="IPR001127">
    <property type="entry name" value="PTS_EIIA_1_perm"/>
</dbReference>
<protein>
    <submittedName>
        <fullName evidence="8">PTS glucose transporter subunit IIA</fullName>
    </submittedName>
</protein>
<dbReference type="Proteomes" id="UP001082703">
    <property type="component" value="Unassembled WGS sequence"/>
</dbReference>
<dbReference type="EMBL" id="JAPOHA010000003">
    <property type="protein sequence ID" value="MCY1713403.1"/>
    <property type="molecule type" value="Genomic_DNA"/>
</dbReference>
<dbReference type="InterPro" id="IPR011055">
    <property type="entry name" value="Dup_hybrid_motif"/>
</dbReference>
<keyword evidence="2" id="KW-0813">Transport</keyword>
<evidence type="ECO:0000256" key="6">
    <source>
        <dbReference type="ARBA" id="ARBA00022777"/>
    </source>
</evidence>
<comment type="subcellular location">
    <subcellularLocation>
        <location evidence="1">Cytoplasm</location>
    </subcellularLocation>
</comment>
<dbReference type="PANTHER" id="PTHR45008:SF1">
    <property type="entry name" value="PTS SYSTEM GLUCOSE-SPECIFIC EIIA COMPONENT"/>
    <property type="match status" value="1"/>
</dbReference>
<evidence type="ECO:0000259" key="7">
    <source>
        <dbReference type="PROSITE" id="PS51093"/>
    </source>
</evidence>
<accession>A0ABT4BR91</accession>
<keyword evidence="3 8" id="KW-0762">Sugar transport</keyword>
<organism evidence="8 9">
    <name type="scientific">Caproiciproducens galactitolivorans</name>
    <dbReference type="NCBI Taxonomy" id="642589"/>
    <lineage>
        <taxon>Bacteria</taxon>
        <taxon>Bacillati</taxon>
        <taxon>Bacillota</taxon>
        <taxon>Clostridia</taxon>
        <taxon>Eubacteriales</taxon>
        <taxon>Acutalibacteraceae</taxon>
        <taxon>Caproiciproducens</taxon>
    </lineage>
</organism>
<comment type="caution">
    <text evidence="8">The sequence shown here is derived from an EMBL/GenBank/DDBJ whole genome shotgun (WGS) entry which is preliminary data.</text>
</comment>
<dbReference type="SUPFAM" id="SSF51261">
    <property type="entry name" value="Duplicated hybrid motif"/>
    <property type="match status" value="1"/>
</dbReference>
<evidence type="ECO:0000256" key="5">
    <source>
        <dbReference type="ARBA" id="ARBA00022683"/>
    </source>
</evidence>
<evidence type="ECO:0000256" key="3">
    <source>
        <dbReference type="ARBA" id="ARBA00022597"/>
    </source>
</evidence>
<sequence>MHLGLDTVELKGQGFTCFVKEGQHVSVGDRVIRMDLEFIRQNGLETVSPCIITNPDRVKDLSTLSGNVVAGENAVINYRIS</sequence>
<evidence type="ECO:0000256" key="4">
    <source>
        <dbReference type="ARBA" id="ARBA00022679"/>
    </source>
</evidence>
<evidence type="ECO:0000256" key="1">
    <source>
        <dbReference type="ARBA" id="ARBA00004496"/>
    </source>
</evidence>
<proteinExistence type="predicted"/>
<gene>
    <name evidence="8" type="ORF">OUY18_03930</name>
</gene>
<reference evidence="8 9" key="1">
    <citation type="submission" date="2022-11" db="EMBL/GenBank/DDBJ databases">
        <authorList>
            <person name="Caiyu Z."/>
        </authorList>
    </citation>
    <scope>NUCLEOTIDE SEQUENCE [LARGE SCALE GENOMIC DNA]</scope>
    <source>
        <strain evidence="8 9">YR-4</strain>
    </source>
</reference>